<gene>
    <name evidence="3" type="ORF">ACFQS8_11890</name>
</gene>
<evidence type="ECO:0000256" key="1">
    <source>
        <dbReference type="ARBA" id="ARBA00022729"/>
    </source>
</evidence>
<keyword evidence="3" id="KW-0449">Lipoprotein</keyword>
<comment type="caution">
    <text evidence="3">The sequence shown here is derived from an EMBL/GenBank/DDBJ whole genome shotgun (WGS) entry which is preliminary data.</text>
</comment>
<dbReference type="InterPro" id="IPR004564">
    <property type="entry name" value="OM_lipoprot_carrier_LolA-like"/>
</dbReference>
<evidence type="ECO:0000256" key="2">
    <source>
        <dbReference type="SAM" id="SignalP"/>
    </source>
</evidence>
<sequence>MIIASYLIPIFISFDALALAGPAQEAVANPTQHVQNEQSELSPEQLKDAASTELSGDDILKKINSRMSETTSARGGFVQTDALGEVTTGNFYLRRPGRVRFEYTSPTPYLIVSDGTTVAIEDKELDTIDRAPLSATPLKHFLKTNLDFSTDTSVLDIRTLPDSHLVVLEDNPKDGEEALDGLVFLKFNKENFDLIGWVTIDGLGNETRVDLIDMELNVKISPRLFVLEDEDNRDRR</sequence>
<dbReference type="InterPro" id="IPR029046">
    <property type="entry name" value="LolA/LolB/LppX"/>
</dbReference>
<evidence type="ECO:0000313" key="3">
    <source>
        <dbReference type="EMBL" id="MFC7292322.1"/>
    </source>
</evidence>
<dbReference type="PANTHER" id="PTHR35869:SF1">
    <property type="entry name" value="OUTER-MEMBRANE LIPOPROTEIN CARRIER PROTEIN"/>
    <property type="match status" value="1"/>
</dbReference>
<dbReference type="Proteomes" id="UP001596492">
    <property type="component" value="Unassembled WGS sequence"/>
</dbReference>
<keyword evidence="1 2" id="KW-0732">Signal</keyword>
<dbReference type="SUPFAM" id="SSF89392">
    <property type="entry name" value="Prokaryotic lipoproteins and lipoprotein localization factors"/>
    <property type="match status" value="1"/>
</dbReference>
<accession>A0ABW2IN50</accession>
<reference evidence="4" key="1">
    <citation type="journal article" date="2019" name="Int. J. Syst. Evol. Microbiol.">
        <title>The Global Catalogue of Microorganisms (GCM) 10K type strain sequencing project: providing services to taxonomists for standard genome sequencing and annotation.</title>
        <authorList>
            <consortium name="The Broad Institute Genomics Platform"/>
            <consortium name="The Broad Institute Genome Sequencing Center for Infectious Disease"/>
            <person name="Wu L."/>
            <person name="Ma J."/>
        </authorList>
    </citation>
    <scope>NUCLEOTIDE SEQUENCE [LARGE SCALE GENOMIC DNA]</scope>
    <source>
        <strain evidence="4">CCUG 51308</strain>
    </source>
</reference>
<protein>
    <submittedName>
        <fullName evidence="3">Outer membrane lipoprotein carrier protein LolA</fullName>
    </submittedName>
</protein>
<dbReference type="RefSeq" id="WP_382167663.1">
    <property type="nucleotide sequence ID" value="NZ_JBHTBR010000005.1"/>
</dbReference>
<organism evidence="3 4">
    <name type="scientific">Hirschia litorea</name>
    <dbReference type="NCBI Taxonomy" id="1199156"/>
    <lineage>
        <taxon>Bacteria</taxon>
        <taxon>Pseudomonadati</taxon>
        <taxon>Pseudomonadota</taxon>
        <taxon>Alphaproteobacteria</taxon>
        <taxon>Hyphomonadales</taxon>
        <taxon>Hyphomonadaceae</taxon>
        <taxon>Hirschia</taxon>
    </lineage>
</organism>
<keyword evidence="4" id="KW-1185">Reference proteome</keyword>
<dbReference type="CDD" id="cd16325">
    <property type="entry name" value="LolA"/>
    <property type="match status" value="1"/>
</dbReference>
<proteinExistence type="predicted"/>
<dbReference type="Gene3D" id="2.50.20.10">
    <property type="entry name" value="Lipoprotein localisation LolA/LolB/LppX"/>
    <property type="match status" value="1"/>
</dbReference>
<dbReference type="Pfam" id="PF03548">
    <property type="entry name" value="LolA"/>
    <property type="match status" value="1"/>
</dbReference>
<dbReference type="EMBL" id="JBHTBR010000005">
    <property type="protein sequence ID" value="MFC7292322.1"/>
    <property type="molecule type" value="Genomic_DNA"/>
</dbReference>
<dbReference type="PANTHER" id="PTHR35869">
    <property type="entry name" value="OUTER-MEMBRANE LIPOPROTEIN CARRIER PROTEIN"/>
    <property type="match status" value="1"/>
</dbReference>
<evidence type="ECO:0000313" key="4">
    <source>
        <dbReference type="Proteomes" id="UP001596492"/>
    </source>
</evidence>
<feature type="chain" id="PRO_5046990329" evidence="2">
    <location>
        <begin position="19"/>
        <end position="236"/>
    </location>
</feature>
<name>A0ABW2IN50_9PROT</name>
<feature type="signal peptide" evidence="2">
    <location>
        <begin position="1"/>
        <end position="18"/>
    </location>
</feature>